<evidence type="ECO:0000313" key="3">
    <source>
        <dbReference type="Proteomes" id="UP000276379"/>
    </source>
</evidence>
<dbReference type="Gene3D" id="1.10.260.40">
    <property type="entry name" value="lambda repressor-like DNA-binding domains"/>
    <property type="match status" value="1"/>
</dbReference>
<dbReference type="PANTHER" id="PTHR35010">
    <property type="entry name" value="BLL4672 PROTEIN-RELATED"/>
    <property type="match status" value="1"/>
</dbReference>
<accession>A0A426RYQ2</accession>
<feature type="domain" description="HTH cro/C1-type" evidence="1">
    <location>
        <begin position="12"/>
        <end position="84"/>
    </location>
</feature>
<evidence type="ECO:0000313" key="2">
    <source>
        <dbReference type="EMBL" id="RRQ80716.1"/>
    </source>
</evidence>
<dbReference type="SMART" id="SM00530">
    <property type="entry name" value="HTH_XRE"/>
    <property type="match status" value="1"/>
</dbReference>
<dbReference type="Gene3D" id="3.30.450.180">
    <property type="match status" value="1"/>
</dbReference>
<dbReference type="EMBL" id="PDES01000016">
    <property type="protein sequence ID" value="RRQ80716.1"/>
    <property type="molecule type" value="Genomic_DNA"/>
</dbReference>
<dbReference type="SUPFAM" id="SSF47413">
    <property type="entry name" value="lambda repressor-like DNA-binding domains"/>
    <property type="match status" value="1"/>
</dbReference>
<dbReference type="InterPro" id="IPR010982">
    <property type="entry name" value="Lambda_DNA-bd_dom_sf"/>
</dbReference>
<dbReference type="RefSeq" id="WP_125214866.1">
    <property type="nucleotide sequence ID" value="NZ_PDES01000016.1"/>
</dbReference>
<dbReference type="GO" id="GO:0003677">
    <property type="term" value="F:DNA binding"/>
    <property type="evidence" value="ECO:0007669"/>
    <property type="project" value="InterPro"/>
</dbReference>
<dbReference type="InterPro" id="IPR041413">
    <property type="entry name" value="MLTR_LBD"/>
</dbReference>
<dbReference type="Proteomes" id="UP000276379">
    <property type="component" value="Unassembled WGS sequence"/>
</dbReference>
<keyword evidence="3" id="KW-1185">Reference proteome</keyword>
<reference evidence="2 3" key="1">
    <citation type="submission" date="2017-10" db="EMBL/GenBank/DDBJ databases">
        <title>Draft genome of actinobacteria isolated from guarana (Paullinia cupana (Mart.) Ducke.</title>
        <authorList>
            <person name="Siqueira K.A."/>
            <person name="Liotti R.G."/>
            <person name="Mendes T.A."/>
            <person name="Soares M.A."/>
        </authorList>
    </citation>
    <scope>NUCLEOTIDE SEQUENCE [LARGE SCALE GENOMIC DNA]</scope>
    <source>
        <strain evidence="2 3">199</strain>
    </source>
</reference>
<dbReference type="Pfam" id="PF13560">
    <property type="entry name" value="HTH_31"/>
    <property type="match status" value="1"/>
</dbReference>
<sequence>MSGMQRELLAAFLRSRREALSPERAGLTPGRRRRTPGLRREEVAQLSGVSLTWYTWLEQGRDIRVSRQVLGALAHTLQLTPAERRHLFTLAETALPAERPEPVAVSPTLRKLVETLDPFPAHVINDCWDLLAANRAYASLVGGLEQLPQEERNSIWLLFTRPQMQSLLVDWQREARAILGQFRISVGRNPDDPRTAALIDTLTRSSGQFRALWSEHPVQAFQPALKRFSHPTAGRLDLNYTKLDVTETPGQHLVVFMPSSEEDERALARLVEESGQAALL</sequence>
<protein>
    <recommendedName>
        <fullName evidence="1">HTH cro/C1-type domain-containing protein</fullName>
    </recommendedName>
</protein>
<dbReference type="InterPro" id="IPR001387">
    <property type="entry name" value="Cro/C1-type_HTH"/>
</dbReference>
<proteinExistence type="predicted"/>
<comment type="caution">
    <text evidence="2">The sequence shown here is derived from an EMBL/GenBank/DDBJ whole genome shotgun (WGS) entry which is preliminary data.</text>
</comment>
<dbReference type="PANTHER" id="PTHR35010:SF2">
    <property type="entry name" value="BLL4672 PROTEIN"/>
    <property type="match status" value="1"/>
</dbReference>
<evidence type="ECO:0000259" key="1">
    <source>
        <dbReference type="SMART" id="SM00530"/>
    </source>
</evidence>
<dbReference type="AlphaFoldDB" id="A0A426RYQ2"/>
<name>A0A426RYQ2_9ACTN</name>
<dbReference type="Pfam" id="PF17765">
    <property type="entry name" value="MLTR_LBD"/>
    <property type="match status" value="1"/>
</dbReference>
<gene>
    <name evidence="2" type="ORF">CQW44_32310</name>
</gene>
<organism evidence="2 3">
    <name type="scientific">Streptomyces griseofuscus</name>
    <dbReference type="NCBI Taxonomy" id="146922"/>
    <lineage>
        <taxon>Bacteria</taxon>
        <taxon>Bacillati</taxon>
        <taxon>Actinomycetota</taxon>
        <taxon>Actinomycetes</taxon>
        <taxon>Kitasatosporales</taxon>
        <taxon>Streptomycetaceae</taxon>
        <taxon>Streptomyces</taxon>
    </lineage>
</organism>